<feature type="transmembrane region" description="Helical" evidence="6">
    <location>
        <begin position="75"/>
        <end position="97"/>
    </location>
</feature>
<keyword evidence="3 6" id="KW-0812">Transmembrane</keyword>
<feature type="transmembrane region" description="Helical" evidence="6">
    <location>
        <begin position="6"/>
        <end position="29"/>
    </location>
</feature>
<dbReference type="GO" id="GO:0015171">
    <property type="term" value="F:amino acid transmembrane transporter activity"/>
    <property type="evidence" value="ECO:0007669"/>
    <property type="project" value="TreeGrafter"/>
</dbReference>
<evidence type="ECO:0000256" key="6">
    <source>
        <dbReference type="SAM" id="Phobius"/>
    </source>
</evidence>
<feature type="transmembrane region" description="Helical" evidence="6">
    <location>
        <begin position="109"/>
        <end position="136"/>
    </location>
</feature>
<organism evidence="7 8">
    <name type="scientific">Pyruvatibacter mobilis</name>
    <dbReference type="NCBI Taxonomy" id="1712261"/>
    <lineage>
        <taxon>Bacteria</taxon>
        <taxon>Pseudomonadati</taxon>
        <taxon>Pseudomonadota</taxon>
        <taxon>Alphaproteobacteria</taxon>
        <taxon>Hyphomicrobiales</taxon>
        <taxon>Parvibaculaceae</taxon>
        <taxon>Pyruvatibacter</taxon>
    </lineage>
</organism>
<feature type="transmembrane region" description="Helical" evidence="6">
    <location>
        <begin position="41"/>
        <end position="63"/>
    </location>
</feature>
<dbReference type="AlphaFoldDB" id="A0A845QDQ6"/>
<feature type="transmembrane region" description="Helical" evidence="6">
    <location>
        <begin position="187"/>
        <end position="209"/>
    </location>
</feature>
<dbReference type="PANTHER" id="PTHR30086:SF20">
    <property type="entry name" value="ARGININE EXPORTER PROTEIN ARGO-RELATED"/>
    <property type="match status" value="1"/>
</dbReference>
<evidence type="ECO:0000256" key="2">
    <source>
        <dbReference type="ARBA" id="ARBA00022475"/>
    </source>
</evidence>
<dbReference type="EMBL" id="WXYQ01000007">
    <property type="protein sequence ID" value="NBG96181.1"/>
    <property type="molecule type" value="Genomic_DNA"/>
</dbReference>
<feature type="transmembrane region" description="Helical" evidence="6">
    <location>
        <begin position="148"/>
        <end position="175"/>
    </location>
</feature>
<gene>
    <name evidence="7" type="ORF">GTQ45_10600</name>
</gene>
<dbReference type="GeneID" id="300655330"/>
<evidence type="ECO:0000256" key="3">
    <source>
        <dbReference type="ARBA" id="ARBA00022692"/>
    </source>
</evidence>
<keyword evidence="5 6" id="KW-0472">Membrane</keyword>
<dbReference type="PANTHER" id="PTHR30086">
    <property type="entry name" value="ARGININE EXPORTER PROTEIN ARGO"/>
    <property type="match status" value="1"/>
</dbReference>
<evidence type="ECO:0000313" key="7">
    <source>
        <dbReference type="EMBL" id="NBG96181.1"/>
    </source>
</evidence>
<keyword evidence="8" id="KW-1185">Reference proteome</keyword>
<dbReference type="Pfam" id="PF01810">
    <property type="entry name" value="LysE"/>
    <property type="match status" value="1"/>
</dbReference>
<comment type="caution">
    <text evidence="7">The sequence shown here is derived from an EMBL/GenBank/DDBJ whole genome shotgun (WGS) entry which is preliminary data.</text>
</comment>
<evidence type="ECO:0000313" key="8">
    <source>
        <dbReference type="Proteomes" id="UP000470384"/>
    </source>
</evidence>
<dbReference type="Proteomes" id="UP000470384">
    <property type="component" value="Unassembled WGS sequence"/>
</dbReference>
<dbReference type="RefSeq" id="WP_160588240.1">
    <property type="nucleotide sequence ID" value="NZ_BMHN01000001.1"/>
</dbReference>
<comment type="subcellular location">
    <subcellularLocation>
        <location evidence="1">Cell membrane</location>
        <topology evidence="1">Multi-pass membrane protein</topology>
    </subcellularLocation>
</comment>
<keyword evidence="4 6" id="KW-1133">Transmembrane helix</keyword>
<keyword evidence="2" id="KW-1003">Cell membrane</keyword>
<evidence type="ECO:0000256" key="5">
    <source>
        <dbReference type="ARBA" id="ARBA00023136"/>
    </source>
</evidence>
<proteinExistence type="predicted"/>
<dbReference type="InterPro" id="IPR001123">
    <property type="entry name" value="LeuE-type"/>
</dbReference>
<reference evidence="7 8" key="1">
    <citation type="journal article" date="2016" name="Int. J. Syst. Evol. Microbiol.">
        <title>Pyruvatibacter mobilis gen. nov., sp. nov., a marine bacterium from the culture broth of Picochlorum sp. 122.</title>
        <authorList>
            <person name="Wang G."/>
            <person name="Tang M."/>
            <person name="Wu H."/>
            <person name="Dai S."/>
            <person name="Li T."/>
            <person name="Chen C."/>
            <person name="He H."/>
            <person name="Fan J."/>
            <person name="Xiang W."/>
            <person name="Li X."/>
        </authorList>
    </citation>
    <scope>NUCLEOTIDE SEQUENCE [LARGE SCALE GENOMIC DNA]</scope>
    <source>
        <strain evidence="7 8">GYP-11</strain>
    </source>
</reference>
<dbReference type="OrthoDB" id="7874789at2"/>
<accession>A0A845QDQ6</accession>
<sequence>MPDWYLILNGVLIGIVVAAPIGPVNLICIRRTLAYGRTNGFVSGLGAAIGDAVFATVAAFGLTALSTTLVAVGDWLQAIGGFFLIGLGVHTFLHIPVDTKEVNVKTTGKLAAAVMATFVLTITNPATMLGFVAIFGGVGGLVTTEPSMLTAGLLVVAVFVGSALWWLGVTLTVGLLRDRMTDQTLILINRISGVLIVSFGIFIIGRLIYMSVA</sequence>
<evidence type="ECO:0000256" key="1">
    <source>
        <dbReference type="ARBA" id="ARBA00004651"/>
    </source>
</evidence>
<name>A0A845QDQ6_9HYPH</name>
<evidence type="ECO:0000256" key="4">
    <source>
        <dbReference type="ARBA" id="ARBA00022989"/>
    </source>
</evidence>
<dbReference type="GO" id="GO:0005886">
    <property type="term" value="C:plasma membrane"/>
    <property type="evidence" value="ECO:0007669"/>
    <property type="project" value="UniProtKB-SubCell"/>
</dbReference>
<protein>
    <submittedName>
        <fullName evidence="7">LysE family transporter</fullName>
    </submittedName>
</protein>